<sequence>MFDQTIGSRELNYKSAEIMGRITVKKGQANSFKQMRKARKKGRSKNRREKMLSLKPPRCIVSDQENIYAGPTPETLARLRPDPLKVFKQKNILNDRQILAFEQIRRAVHIITDASRMRVSRLNDVHVESSHFKNESESDYEIRIKNRYSNWIDHMTERRLQAGPVLDIIIDEMSLTATDRKRGKRKGWAKAHLQASLDLYGIFSSPYNRHE</sequence>
<name>A0A3B0S6W2_9ZZZZ</name>
<dbReference type="EMBL" id="UOEJ01000127">
    <property type="protein sequence ID" value="VAW00020.1"/>
    <property type="molecule type" value="Genomic_DNA"/>
</dbReference>
<accession>A0A3B0S6W2</accession>
<reference evidence="1" key="1">
    <citation type="submission" date="2018-06" db="EMBL/GenBank/DDBJ databases">
        <authorList>
            <person name="Zhirakovskaya E."/>
        </authorList>
    </citation>
    <scope>NUCLEOTIDE SEQUENCE</scope>
</reference>
<proteinExistence type="predicted"/>
<gene>
    <name evidence="1" type="ORF">MNBD_ALPHA01-2317</name>
</gene>
<dbReference type="AlphaFoldDB" id="A0A3B0S6W2"/>
<protein>
    <submittedName>
        <fullName evidence="1">Uncharacterized protein</fullName>
    </submittedName>
</protein>
<organism evidence="1">
    <name type="scientific">hydrothermal vent metagenome</name>
    <dbReference type="NCBI Taxonomy" id="652676"/>
    <lineage>
        <taxon>unclassified sequences</taxon>
        <taxon>metagenomes</taxon>
        <taxon>ecological metagenomes</taxon>
    </lineage>
</organism>
<evidence type="ECO:0000313" key="1">
    <source>
        <dbReference type="EMBL" id="VAW00020.1"/>
    </source>
</evidence>